<organism evidence="2 3">
    <name type="scientific">Sulfitobacter mediterraneus</name>
    <dbReference type="NCBI Taxonomy" id="83219"/>
    <lineage>
        <taxon>Bacteria</taxon>
        <taxon>Pseudomonadati</taxon>
        <taxon>Pseudomonadota</taxon>
        <taxon>Alphaproteobacteria</taxon>
        <taxon>Rhodobacterales</taxon>
        <taxon>Roseobacteraceae</taxon>
        <taxon>Sulfitobacter</taxon>
    </lineage>
</organism>
<dbReference type="PRINTS" id="PR00080">
    <property type="entry name" value="SDRFAMILY"/>
</dbReference>
<evidence type="ECO:0000313" key="2">
    <source>
        <dbReference type="EMBL" id="PTX72152.1"/>
    </source>
</evidence>
<accession>A0A2T6CAC5</accession>
<dbReference type="GO" id="GO:0030497">
    <property type="term" value="P:fatty acid elongation"/>
    <property type="evidence" value="ECO:0007669"/>
    <property type="project" value="TreeGrafter"/>
</dbReference>
<dbReference type="PRINTS" id="PR00081">
    <property type="entry name" value="GDHRDH"/>
</dbReference>
<dbReference type="GO" id="GO:0016616">
    <property type="term" value="F:oxidoreductase activity, acting on the CH-OH group of donors, NAD or NADP as acceptor"/>
    <property type="evidence" value="ECO:0007669"/>
    <property type="project" value="TreeGrafter"/>
</dbReference>
<dbReference type="Gene3D" id="3.40.50.720">
    <property type="entry name" value="NAD(P)-binding Rossmann-like Domain"/>
    <property type="match status" value="1"/>
</dbReference>
<reference evidence="2 3" key="1">
    <citation type="submission" date="2018-04" db="EMBL/GenBank/DDBJ databases">
        <title>Genomic Encyclopedia of Archaeal and Bacterial Type Strains, Phase II (KMG-II): from individual species to whole genera.</title>
        <authorList>
            <person name="Goeker M."/>
        </authorList>
    </citation>
    <scope>NUCLEOTIDE SEQUENCE [LARGE SCALE GENOMIC DNA]</scope>
    <source>
        <strain evidence="2 3">DSM 12244</strain>
    </source>
</reference>
<dbReference type="PROSITE" id="PS00061">
    <property type="entry name" value="ADH_SHORT"/>
    <property type="match status" value="1"/>
</dbReference>
<dbReference type="EMBL" id="QBKU01000013">
    <property type="protein sequence ID" value="PTX72152.1"/>
    <property type="molecule type" value="Genomic_DNA"/>
</dbReference>
<dbReference type="SUPFAM" id="SSF51735">
    <property type="entry name" value="NAD(P)-binding Rossmann-fold domains"/>
    <property type="match status" value="1"/>
</dbReference>
<sequence length="271" mass="28691">MKSISRRIQCVKGGWHETGQKRQNNDCDVMSAAAKFDFSGGRIIVIGASRGGIGAAIARAFQDAGGTVEITGAEPECLPEDAARFPYTQLDVTDTDAVESFAKSRGELDVLVNCAAITKRGEEMDPEFFQHVLNVNLVGSMRCAMALQGALAKRQGRVINIASMYARFGSPQNPAYGASKAGVEQMTKSLAIAWAPDGIRVNAIAPGFIVTAQSARARQDPAFTNAIEARTPLGRWGQPDDIAGLALFLGSDASQFMTGVCVPVDGGYSVV</sequence>
<dbReference type="FunFam" id="3.40.50.720:FF:000084">
    <property type="entry name" value="Short-chain dehydrogenase reductase"/>
    <property type="match status" value="1"/>
</dbReference>
<dbReference type="Pfam" id="PF13561">
    <property type="entry name" value="adh_short_C2"/>
    <property type="match status" value="1"/>
</dbReference>
<protein>
    <submittedName>
        <fullName evidence="2">NAD(P)-dependent dehydrogenase (Short-subunit alcohol dehydrogenase family)</fullName>
    </submittedName>
</protein>
<dbReference type="Proteomes" id="UP000244092">
    <property type="component" value="Unassembled WGS sequence"/>
</dbReference>
<proteinExistence type="inferred from homology"/>
<dbReference type="InterPro" id="IPR036291">
    <property type="entry name" value="NAD(P)-bd_dom_sf"/>
</dbReference>
<evidence type="ECO:0000256" key="1">
    <source>
        <dbReference type="ARBA" id="ARBA00006484"/>
    </source>
</evidence>
<dbReference type="PANTHER" id="PTHR42760">
    <property type="entry name" value="SHORT-CHAIN DEHYDROGENASES/REDUCTASES FAMILY MEMBER"/>
    <property type="match status" value="1"/>
</dbReference>
<comment type="caution">
    <text evidence="2">The sequence shown here is derived from an EMBL/GenBank/DDBJ whole genome shotgun (WGS) entry which is preliminary data.</text>
</comment>
<dbReference type="InterPro" id="IPR002347">
    <property type="entry name" value="SDR_fam"/>
</dbReference>
<comment type="similarity">
    <text evidence="1">Belongs to the short-chain dehydrogenases/reductases (SDR) family.</text>
</comment>
<dbReference type="PANTHER" id="PTHR42760:SF123">
    <property type="entry name" value="OXIDOREDUCTASE"/>
    <property type="match status" value="1"/>
</dbReference>
<name>A0A2T6CAC5_9RHOB</name>
<gene>
    <name evidence="2" type="ORF">C8N31_11378</name>
</gene>
<dbReference type="AlphaFoldDB" id="A0A2T6CAC5"/>
<evidence type="ECO:0000313" key="3">
    <source>
        <dbReference type="Proteomes" id="UP000244092"/>
    </source>
</evidence>
<dbReference type="InterPro" id="IPR020904">
    <property type="entry name" value="Sc_DH/Rdtase_CS"/>
</dbReference>